<evidence type="ECO:0000259" key="5">
    <source>
        <dbReference type="Pfam" id="PF25967"/>
    </source>
</evidence>
<dbReference type="PANTHER" id="PTHR30097">
    <property type="entry name" value="CATION EFFLUX SYSTEM PROTEIN CUSB"/>
    <property type="match status" value="1"/>
</dbReference>
<keyword evidence="2" id="KW-0813">Transport</keyword>
<dbReference type="GO" id="GO:0016020">
    <property type="term" value="C:membrane"/>
    <property type="evidence" value="ECO:0007669"/>
    <property type="project" value="InterPro"/>
</dbReference>
<feature type="domain" description="Multidrug resistance protein MdtA-like C-terminal permuted SH3" evidence="5">
    <location>
        <begin position="304"/>
        <end position="361"/>
    </location>
</feature>
<dbReference type="Pfam" id="PF25954">
    <property type="entry name" value="Beta-barrel_RND_2"/>
    <property type="match status" value="1"/>
</dbReference>
<dbReference type="PANTHER" id="PTHR30097:SF16">
    <property type="entry name" value="CATION EFFLUX SYSTEM (CZCB-LIKE)"/>
    <property type="match status" value="1"/>
</dbReference>
<dbReference type="InterPro" id="IPR058627">
    <property type="entry name" value="MdtA-like_C"/>
</dbReference>
<dbReference type="SUPFAM" id="SSF111369">
    <property type="entry name" value="HlyD-like secretion proteins"/>
    <property type="match status" value="1"/>
</dbReference>
<evidence type="ECO:0000313" key="6">
    <source>
        <dbReference type="EMBL" id="SFJ72211.1"/>
    </source>
</evidence>
<comment type="similarity">
    <text evidence="1">Belongs to the membrane fusion protein (MFP) (TC 8.A.1) family.</text>
</comment>
<feature type="domain" description="CusB-like beta-barrel" evidence="4">
    <location>
        <begin position="223"/>
        <end position="299"/>
    </location>
</feature>
<evidence type="ECO:0000313" key="7">
    <source>
        <dbReference type="Proteomes" id="UP000243887"/>
    </source>
</evidence>
<dbReference type="Gene3D" id="2.40.420.20">
    <property type="match status" value="1"/>
</dbReference>
<organism evidence="6 7">
    <name type="scientific">Myroides guanonis</name>
    <dbReference type="NCBI Taxonomy" id="1150112"/>
    <lineage>
        <taxon>Bacteria</taxon>
        <taxon>Pseudomonadati</taxon>
        <taxon>Bacteroidota</taxon>
        <taxon>Flavobacteriia</taxon>
        <taxon>Flavobacteriales</taxon>
        <taxon>Flavobacteriaceae</taxon>
        <taxon>Myroides</taxon>
    </lineage>
</organism>
<dbReference type="InterPro" id="IPR051909">
    <property type="entry name" value="MFP_Cation_Efflux"/>
</dbReference>
<evidence type="ECO:0000259" key="3">
    <source>
        <dbReference type="Pfam" id="PF25893"/>
    </source>
</evidence>
<dbReference type="Gene3D" id="2.40.30.170">
    <property type="match status" value="1"/>
</dbReference>
<evidence type="ECO:0000256" key="2">
    <source>
        <dbReference type="ARBA" id="ARBA00022448"/>
    </source>
</evidence>
<dbReference type="Pfam" id="PF25893">
    <property type="entry name" value="HH_CzcB"/>
    <property type="match status" value="1"/>
</dbReference>
<evidence type="ECO:0000256" key="1">
    <source>
        <dbReference type="ARBA" id="ARBA00009477"/>
    </source>
</evidence>
<feature type="domain" description="CzcB-like alpha-helical hairpin" evidence="3">
    <location>
        <begin position="115"/>
        <end position="172"/>
    </location>
</feature>
<name>A0A1I3TRF8_9FLAO</name>
<dbReference type="InterPro" id="IPR006143">
    <property type="entry name" value="RND_pump_MFP"/>
</dbReference>
<accession>A0A1I3TRF8</accession>
<dbReference type="OrthoDB" id="998050at2"/>
<keyword evidence="7" id="KW-1185">Reference proteome</keyword>
<dbReference type="Gene3D" id="2.40.50.100">
    <property type="match status" value="1"/>
</dbReference>
<dbReference type="InterPro" id="IPR058648">
    <property type="entry name" value="HH_CzcB-like"/>
</dbReference>
<dbReference type="Pfam" id="PF25967">
    <property type="entry name" value="RND-MFP_C"/>
    <property type="match status" value="1"/>
</dbReference>
<dbReference type="EMBL" id="FORU01000014">
    <property type="protein sequence ID" value="SFJ72211.1"/>
    <property type="molecule type" value="Genomic_DNA"/>
</dbReference>
<dbReference type="Gene3D" id="1.10.287.470">
    <property type="entry name" value="Helix hairpin bin"/>
    <property type="match status" value="1"/>
</dbReference>
<dbReference type="NCBIfam" id="TIGR01730">
    <property type="entry name" value="RND_mfp"/>
    <property type="match status" value="1"/>
</dbReference>
<dbReference type="InterPro" id="IPR058792">
    <property type="entry name" value="Beta-barrel_RND_2"/>
</dbReference>
<dbReference type="RefSeq" id="WP_090680281.1">
    <property type="nucleotide sequence ID" value="NZ_FORU01000014.1"/>
</dbReference>
<protein>
    <submittedName>
        <fullName evidence="6">Membrane fusion protein, cobalt-zinc-cadmium efflux system</fullName>
    </submittedName>
</protein>
<dbReference type="STRING" id="1150112.SAMN04487893_11444"/>
<dbReference type="Proteomes" id="UP000243887">
    <property type="component" value="Unassembled WGS sequence"/>
</dbReference>
<sequence>MMRALIIIGLSSLFAFCNKHGSIETNSIAYVKEQGTIFLPDNSVWRNHIKVIEVLEEDHNFDHMATAVVKTIPTQYAEIASPFSGRVVKSYVTLGQKVSLNAPIYEVTSSDYFETQKEYLNAKQEFHLSESQFQREQDLYNHGVGVRQEMEAAQTNFEMAKFAFRNAEEALKIFDMSPGKVRLGTPLIVRAPISGEIIENNIVIGQYLGEEAEALVKIANLDKVWIVARVKEKDAHNLVNYEKVEVLNHTDLSLPTFGTLIHINEVVDEESRSVEVFVEVDNRNRYWKPGMFTNIRFIDKSVEVISVPEKAVLQSEDSEFVFVKVGENRYQKRNIKTSGIEKGKAIVIEGLKASEVVVSEGGVYLLKAL</sequence>
<evidence type="ECO:0000259" key="4">
    <source>
        <dbReference type="Pfam" id="PF25954"/>
    </source>
</evidence>
<dbReference type="GO" id="GO:0022857">
    <property type="term" value="F:transmembrane transporter activity"/>
    <property type="evidence" value="ECO:0007669"/>
    <property type="project" value="InterPro"/>
</dbReference>
<reference evidence="7" key="1">
    <citation type="submission" date="2016-10" db="EMBL/GenBank/DDBJ databases">
        <authorList>
            <person name="Varghese N."/>
            <person name="Submissions S."/>
        </authorList>
    </citation>
    <scope>NUCLEOTIDE SEQUENCE [LARGE SCALE GENOMIC DNA]</scope>
    <source>
        <strain evidence="7">DSM 26542</strain>
    </source>
</reference>
<gene>
    <name evidence="6" type="ORF">SAMN04487893_11444</name>
</gene>
<dbReference type="AlphaFoldDB" id="A0A1I3TRF8"/>
<proteinExistence type="inferred from homology"/>